<name>A0A1W1H9N3_9BACT</name>
<dbReference type="PANTHER" id="PTHR22946">
    <property type="entry name" value="DIENELACTONE HYDROLASE DOMAIN-CONTAINING PROTEIN-RELATED"/>
    <property type="match status" value="1"/>
</dbReference>
<dbReference type="InterPro" id="IPR050261">
    <property type="entry name" value="FrsA_esterase"/>
</dbReference>
<dbReference type="PANTHER" id="PTHR22946:SF9">
    <property type="entry name" value="POLYKETIDE TRANSFERASE AF380"/>
    <property type="match status" value="1"/>
</dbReference>
<reference evidence="3 4" key="1">
    <citation type="submission" date="2017-03" db="EMBL/GenBank/DDBJ databases">
        <authorList>
            <person name="Afonso C.L."/>
            <person name="Miller P.J."/>
            <person name="Scott M.A."/>
            <person name="Spackman E."/>
            <person name="Goraichik I."/>
            <person name="Dimitrov K.M."/>
            <person name="Suarez D.L."/>
            <person name="Swayne D.E."/>
        </authorList>
    </citation>
    <scope>NUCLEOTIDE SEQUENCE [LARGE SCALE GENOMIC DNA]</scope>
    <source>
        <strain evidence="3">PRJEB14757</strain>
    </source>
</reference>
<dbReference type="Proteomes" id="UP000191931">
    <property type="component" value="Unassembled WGS sequence"/>
</dbReference>
<proteinExistence type="predicted"/>
<evidence type="ECO:0000256" key="1">
    <source>
        <dbReference type="ARBA" id="ARBA00022801"/>
    </source>
</evidence>
<dbReference type="Gene3D" id="3.40.50.1820">
    <property type="entry name" value="alpha/beta hydrolase"/>
    <property type="match status" value="1"/>
</dbReference>
<dbReference type="InterPro" id="IPR029058">
    <property type="entry name" value="AB_hydrolase_fold"/>
</dbReference>
<evidence type="ECO:0000313" key="3">
    <source>
        <dbReference type="EMBL" id="SLM29154.1"/>
    </source>
</evidence>
<keyword evidence="1 3" id="KW-0378">Hydrolase</keyword>
<accession>A0A1W1H9N3</accession>
<dbReference type="EMBL" id="FWEV01000077">
    <property type="protein sequence ID" value="SLM29154.1"/>
    <property type="molecule type" value="Genomic_DNA"/>
</dbReference>
<dbReference type="Pfam" id="PF12146">
    <property type="entry name" value="Hydrolase_4"/>
    <property type="match status" value="1"/>
</dbReference>
<evidence type="ECO:0000313" key="4">
    <source>
        <dbReference type="Proteomes" id="UP000191931"/>
    </source>
</evidence>
<organism evidence="3 4">
    <name type="scientific">Desulfamplus magnetovallimortis</name>
    <dbReference type="NCBI Taxonomy" id="1246637"/>
    <lineage>
        <taxon>Bacteria</taxon>
        <taxon>Pseudomonadati</taxon>
        <taxon>Thermodesulfobacteriota</taxon>
        <taxon>Desulfobacteria</taxon>
        <taxon>Desulfobacterales</taxon>
        <taxon>Desulfobacteraceae</taxon>
        <taxon>Desulfamplus</taxon>
    </lineage>
</organism>
<gene>
    <name evidence="3" type="ORF">MTBBW1_1680066</name>
</gene>
<sequence length="295" mass="32733">MIAYQSPPNIKMIVIFTVNKNLKSYNMYVIKTSMNTINSHVQKIEFSCDGKLLKGMLHLPDMNMIKDMRPPLVVGSHGLEGSMESAKQILLSRILPERGVAFLRFDHRGCGSSEGDFVTETSLSKRVKDMLSAIDHVAKLDLTDHSRLLLFGSSLGGSTCISAWSRLCEHGFEPSGAVLCAAPVNSLTISQIPLQGNERRPSLPMSFFEDNLMFDLTEKLSAIHHLLIFHGDQDQTVPVENAYTIHSNAGEPKKMVILKGGDHQMSDLSDQKKFEGEFLLWLNDSLGFISDIHGS</sequence>
<evidence type="ECO:0000259" key="2">
    <source>
        <dbReference type="Pfam" id="PF12146"/>
    </source>
</evidence>
<dbReference type="STRING" id="1246637.MTBBW1_1680066"/>
<dbReference type="InterPro" id="IPR022742">
    <property type="entry name" value="Hydrolase_4"/>
</dbReference>
<dbReference type="GO" id="GO:0052689">
    <property type="term" value="F:carboxylic ester hydrolase activity"/>
    <property type="evidence" value="ECO:0007669"/>
    <property type="project" value="UniProtKB-ARBA"/>
</dbReference>
<protein>
    <submittedName>
        <fullName evidence="3">Alpha/beta hydrolase fold protein</fullName>
    </submittedName>
</protein>
<dbReference type="SUPFAM" id="SSF53474">
    <property type="entry name" value="alpha/beta-Hydrolases"/>
    <property type="match status" value="1"/>
</dbReference>
<dbReference type="AlphaFoldDB" id="A0A1W1H9N3"/>
<feature type="domain" description="Serine aminopeptidase S33" evidence="2">
    <location>
        <begin position="72"/>
        <end position="184"/>
    </location>
</feature>
<keyword evidence="4" id="KW-1185">Reference proteome</keyword>